<name>A0A0F9CIZ2_9ZZZZ</name>
<dbReference type="AlphaFoldDB" id="A0A0F9CIZ2"/>
<dbReference type="EMBL" id="LAZR01044013">
    <property type="protein sequence ID" value="KKL05681.1"/>
    <property type="molecule type" value="Genomic_DNA"/>
</dbReference>
<feature type="non-terminal residue" evidence="1">
    <location>
        <position position="21"/>
    </location>
</feature>
<proteinExistence type="predicted"/>
<accession>A0A0F9CIZ2</accession>
<protein>
    <submittedName>
        <fullName evidence="1">Uncharacterized protein</fullName>
    </submittedName>
</protein>
<comment type="caution">
    <text evidence="1">The sequence shown here is derived from an EMBL/GenBank/DDBJ whole genome shotgun (WGS) entry which is preliminary data.</text>
</comment>
<evidence type="ECO:0000313" key="1">
    <source>
        <dbReference type="EMBL" id="KKL05681.1"/>
    </source>
</evidence>
<gene>
    <name evidence="1" type="ORF">LCGC14_2603590</name>
</gene>
<sequence length="21" mass="2544">MKKNLRITELEMKVKELEDVP</sequence>
<reference evidence="1" key="1">
    <citation type="journal article" date="2015" name="Nature">
        <title>Complex archaea that bridge the gap between prokaryotes and eukaryotes.</title>
        <authorList>
            <person name="Spang A."/>
            <person name="Saw J.H."/>
            <person name="Jorgensen S.L."/>
            <person name="Zaremba-Niedzwiedzka K."/>
            <person name="Martijn J."/>
            <person name="Lind A.E."/>
            <person name="van Eijk R."/>
            <person name="Schleper C."/>
            <person name="Guy L."/>
            <person name="Ettema T.J."/>
        </authorList>
    </citation>
    <scope>NUCLEOTIDE SEQUENCE</scope>
</reference>
<organism evidence="1">
    <name type="scientific">marine sediment metagenome</name>
    <dbReference type="NCBI Taxonomy" id="412755"/>
    <lineage>
        <taxon>unclassified sequences</taxon>
        <taxon>metagenomes</taxon>
        <taxon>ecological metagenomes</taxon>
    </lineage>
</organism>